<dbReference type="SUPFAM" id="SSF51735">
    <property type="entry name" value="NAD(P)-binding Rossmann-fold domains"/>
    <property type="match status" value="1"/>
</dbReference>
<dbReference type="PANTHER" id="PTHR31873">
    <property type="entry name" value="L-ASPARTATE DEHYDROGENASE-RELATED"/>
    <property type="match status" value="1"/>
</dbReference>
<dbReference type="GO" id="GO:0016639">
    <property type="term" value="F:oxidoreductase activity, acting on the CH-NH2 group of donors, NAD or NADP as acceptor"/>
    <property type="evidence" value="ECO:0007669"/>
    <property type="project" value="UniProtKB-UniRule"/>
</dbReference>
<sequence>MAADGISGEMMKVGLIGCGAIGTALARMIEAGEAGDVEVVWVYDLRRDCSQRLASGLSSRPKILNDAAEIYRDRSAELVVEAASQGAVRDYSLGIISSGKDLLILSVGALSDKNFLDELWAEARRLGRKIYIPSGAVIGIDGVKSLSLRKVQEVRLITRKPPSAFRGNEYLKKKKIKLTGLRAPKTIFTGPAREAVKAFPASVNVAATLSLAGVGFDRTMVTIIADPRIRRNIHEIRARGESGELIAKSINVPFPESPRTSYLAALSAARTLRNLGETVKVGT</sequence>
<dbReference type="EC" id="1.4.1.21" evidence="6"/>
<dbReference type="PANTHER" id="PTHR31873:SF6">
    <property type="entry name" value="ASPARTATE DEHYDROGENASE DOMAIN-CONTAINING PROTEIN"/>
    <property type="match status" value="1"/>
</dbReference>
<comment type="catalytic activity">
    <reaction evidence="6">
        <text>L-aspartate + NADP(+) + H2O = oxaloacetate + NH4(+) + NADPH + H(+)</text>
        <dbReference type="Rhea" id="RHEA:11784"/>
        <dbReference type="ChEBI" id="CHEBI:15377"/>
        <dbReference type="ChEBI" id="CHEBI:15378"/>
        <dbReference type="ChEBI" id="CHEBI:16452"/>
        <dbReference type="ChEBI" id="CHEBI:28938"/>
        <dbReference type="ChEBI" id="CHEBI:29991"/>
        <dbReference type="ChEBI" id="CHEBI:57783"/>
        <dbReference type="ChEBI" id="CHEBI:58349"/>
        <dbReference type="EC" id="1.4.1.21"/>
    </reaction>
</comment>
<evidence type="ECO:0000256" key="2">
    <source>
        <dbReference type="ARBA" id="ARBA00022642"/>
    </source>
</evidence>
<name>A0A147JU82_HADYE</name>
<dbReference type="Gene3D" id="3.30.360.10">
    <property type="entry name" value="Dihydrodipicolinate Reductase, domain 2"/>
    <property type="match status" value="1"/>
</dbReference>
<evidence type="ECO:0000313" key="10">
    <source>
        <dbReference type="Proteomes" id="UP000074294"/>
    </source>
</evidence>
<dbReference type="InterPro" id="IPR020626">
    <property type="entry name" value="Asp_DH_prok"/>
</dbReference>
<dbReference type="InterPro" id="IPR011182">
    <property type="entry name" value="L-Asp_DH"/>
</dbReference>
<reference evidence="9 10" key="1">
    <citation type="journal article" date="2016" name="Nat. Microbiol.">
        <title>Genomic inference of the metabolism of cosmopolitan subsurface Archaea, Hadesarchaea.</title>
        <authorList>
            <person name="Baker B.J."/>
            <person name="Saw J.H."/>
            <person name="Lind A.E."/>
            <person name="Lazar C.S."/>
            <person name="Hinrichs K.-U."/>
            <person name="Teske A.P."/>
            <person name="Ettema T.J."/>
        </authorList>
    </citation>
    <scope>NUCLEOTIDE SEQUENCE [LARGE SCALE GENOMIC DNA]</scope>
</reference>
<dbReference type="InterPro" id="IPR036291">
    <property type="entry name" value="NAD(P)-bd_dom_sf"/>
</dbReference>
<comment type="miscellaneous">
    <text evidence="6">The iminoaspartate product is unstable in aqueous solution and can decompose to oxaloacetate and ammonia.</text>
</comment>
<dbReference type="Pfam" id="PF03447">
    <property type="entry name" value="NAD_binding_3"/>
    <property type="match status" value="1"/>
</dbReference>
<comment type="pathway">
    <text evidence="6">Cofactor biosynthesis; NAD(+) biosynthesis; iminoaspartate from L-aspartate (dehydrogenase route): step 1/1.</text>
</comment>
<dbReference type="InterPro" id="IPR022487">
    <property type="entry name" value="Asp_DH_arc"/>
</dbReference>
<feature type="domain" description="Aspartate/homoserine dehydrogenase NAD-binding" evidence="8">
    <location>
        <begin position="17"/>
        <end position="133"/>
    </location>
</feature>
<dbReference type="GO" id="GO:0051287">
    <property type="term" value="F:NAD binding"/>
    <property type="evidence" value="ECO:0007669"/>
    <property type="project" value="UniProtKB-UniRule"/>
</dbReference>
<keyword evidence="5 6" id="KW-0520">NAD</keyword>
<dbReference type="SUPFAM" id="SSF55347">
    <property type="entry name" value="Glyceraldehyde-3-phosphate dehydrogenase-like, C-terminal domain"/>
    <property type="match status" value="1"/>
</dbReference>
<dbReference type="NCBIfam" id="NF009829">
    <property type="entry name" value="PRK13303.1-4"/>
    <property type="match status" value="1"/>
</dbReference>
<dbReference type="NCBIfam" id="NF009830">
    <property type="entry name" value="PRK13304.1"/>
    <property type="match status" value="1"/>
</dbReference>
<dbReference type="Proteomes" id="UP000074294">
    <property type="component" value="Unassembled WGS sequence"/>
</dbReference>
<dbReference type="GO" id="GO:0050661">
    <property type="term" value="F:NADP binding"/>
    <property type="evidence" value="ECO:0007669"/>
    <property type="project" value="UniProtKB-UniRule"/>
</dbReference>
<feature type="domain" description="Aspartate dehydrogenase" evidence="7">
    <location>
        <begin position="182"/>
        <end position="268"/>
    </location>
</feature>
<keyword evidence="4 6" id="KW-0560">Oxidoreductase</keyword>
<evidence type="ECO:0000256" key="6">
    <source>
        <dbReference type="HAMAP-Rule" id="MF_01265"/>
    </source>
</evidence>
<comment type="similarity">
    <text evidence="1 6">Belongs to the L-aspartate dehydrogenase family.</text>
</comment>
<evidence type="ECO:0000259" key="7">
    <source>
        <dbReference type="Pfam" id="PF01958"/>
    </source>
</evidence>
<gene>
    <name evidence="6" type="primary">nadX</name>
    <name evidence="9" type="ORF">APZ16_06925</name>
</gene>
<keyword evidence="2 6" id="KW-0662">Pyridine nucleotide biosynthesis</keyword>
<dbReference type="HAMAP" id="MF_01265">
    <property type="entry name" value="NadX"/>
    <property type="match status" value="1"/>
</dbReference>
<organism evidence="9 10">
    <name type="scientific">Hadarchaeum yellowstonense</name>
    <dbReference type="NCBI Taxonomy" id="1776334"/>
    <lineage>
        <taxon>Archaea</taxon>
        <taxon>Methanobacteriati</taxon>
        <taxon>Candidatus Hadarchaeota</taxon>
        <taxon>Candidatus Hadarchaeia</taxon>
        <taxon>Candidatus Hadarchaeales</taxon>
        <taxon>Candidatus Hadarchaeaceae</taxon>
        <taxon>Candidatus Hadarchaeum</taxon>
    </lineage>
</organism>
<dbReference type="PIRSF" id="PIRSF005227">
    <property type="entry name" value="Asp_dh_NAD_syn"/>
    <property type="match status" value="1"/>
</dbReference>
<dbReference type="NCBIfam" id="NF009828">
    <property type="entry name" value="PRK13303.1-3"/>
    <property type="match status" value="1"/>
</dbReference>
<proteinExistence type="inferred from homology"/>
<dbReference type="STRING" id="1776334.APZ16_06925"/>
<comment type="caution">
    <text evidence="9">The sequence shown here is derived from an EMBL/GenBank/DDBJ whole genome shotgun (WGS) entry which is preliminary data.</text>
</comment>
<feature type="binding site" evidence="6">
    <location>
        <position position="204"/>
    </location>
    <ligand>
        <name>NAD(+)</name>
        <dbReference type="ChEBI" id="CHEBI:57540"/>
    </ligand>
</feature>
<dbReference type="Pfam" id="PF01958">
    <property type="entry name" value="Asp_DH_C"/>
    <property type="match status" value="1"/>
</dbReference>
<evidence type="ECO:0000313" key="9">
    <source>
        <dbReference type="EMBL" id="KUO40001.1"/>
    </source>
</evidence>
<evidence type="ECO:0000256" key="3">
    <source>
        <dbReference type="ARBA" id="ARBA00022857"/>
    </source>
</evidence>
<dbReference type="UniPathway" id="UPA00253">
    <property type="reaction ID" value="UER00456"/>
</dbReference>
<evidence type="ECO:0000256" key="1">
    <source>
        <dbReference type="ARBA" id="ARBA00008331"/>
    </source>
</evidence>
<evidence type="ECO:0000259" key="8">
    <source>
        <dbReference type="Pfam" id="PF03447"/>
    </source>
</evidence>
<dbReference type="GO" id="GO:0009435">
    <property type="term" value="P:NAD+ biosynthetic process"/>
    <property type="evidence" value="ECO:0007669"/>
    <property type="project" value="UniProtKB-UniRule"/>
</dbReference>
<dbReference type="EMBL" id="LQMQ01000050">
    <property type="protein sequence ID" value="KUO40001.1"/>
    <property type="molecule type" value="Genomic_DNA"/>
</dbReference>
<feature type="active site" evidence="6">
    <location>
        <position position="234"/>
    </location>
</feature>
<accession>A0A147JU82</accession>
<comment type="function">
    <text evidence="6">Specifically catalyzes the NAD or NADP-dependent dehydrogenation of L-aspartate to iminoaspartate.</text>
</comment>
<dbReference type="NCBIfam" id="TIGR03855">
    <property type="entry name" value="NAD_NadX"/>
    <property type="match status" value="1"/>
</dbReference>
<evidence type="ECO:0000256" key="5">
    <source>
        <dbReference type="ARBA" id="ARBA00023027"/>
    </source>
</evidence>
<evidence type="ECO:0000256" key="4">
    <source>
        <dbReference type="ARBA" id="ARBA00023002"/>
    </source>
</evidence>
<protein>
    <recommendedName>
        <fullName evidence="6">L-aspartate dehydrogenase</fullName>
        <ecNumber evidence="6">1.4.1.21</ecNumber>
    </recommendedName>
</protein>
<keyword evidence="3 6" id="KW-0521">NADP</keyword>
<dbReference type="InterPro" id="IPR005106">
    <property type="entry name" value="Asp/hSer_DH_NAD-bd"/>
</dbReference>
<dbReference type="InterPro" id="IPR002811">
    <property type="entry name" value="Asp_DH"/>
</dbReference>
<dbReference type="Gene3D" id="3.40.50.720">
    <property type="entry name" value="NAD(P)-binding Rossmann-like Domain"/>
    <property type="match status" value="1"/>
</dbReference>
<dbReference type="GO" id="GO:0033735">
    <property type="term" value="F:aspartate dehydrogenase [NAD(P)+] activity"/>
    <property type="evidence" value="ECO:0007669"/>
    <property type="project" value="UniProtKB-EC"/>
</dbReference>
<comment type="catalytic activity">
    <reaction evidence="6">
        <text>L-aspartate + NAD(+) + H2O = oxaloacetate + NH4(+) + NADH + H(+)</text>
        <dbReference type="Rhea" id="RHEA:11788"/>
        <dbReference type="ChEBI" id="CHEBI:15377"/>
        <dbReference type="ChEBI" id="CHEBI:15378"/>
        <dbReference type="ChEBI" id="CHEBI:16452"/>
        <dbReference type="ChEBI" id="CHEBI:28938"/>
        <dbReference type="ChEBI" id="CHEBI:29991"/>
        <dbReference type="ChEBI" id="CHEBI:57540"/>
        <dbReference type="ChEBI" id="CHEBI:57945"/>
        <dbReference type="EC" id="1.4.1.21"/>
    </reaction>
</comment>
<feature type="binding site" evidence="6">
    <location>
        <position position="136"/>
    </location>
    <ligand>
        <name>NAD(+)</name>
        <dbReference type="ChEBI" id="CHEBI:57540"/>
    </ligand>
</feature>
<dbReference type="AlphaFoldDB" id="A0A147JU82"/>